<proteinExistence type="predicted"/>
<dbReference type="Proteomes" id="UP001519332">
    <property type="component" value="Unassembled WGS sequence"/>
</dbReference>
<keyword evidence="3" id="KW-0804">Transcription</keyword>
<dbReference type="Pfam" id="PF13404">
    <property type="entry name" value="HTH_AsnC-type"/>
    <property type="match status" value="1"/>
</dbReference>
<evidence type="ECO:0000256" key="2">
    <source>
        <dbReference type="ARBA" id="ARBA00023125"/>
    </source>
</evidence>
<dbReference type="SUPFAM" id="SSF54909">
    <property type="entry name" value="Dimeric alpha+beta barrel"/>
    <property type="match status" value="1"/>
</dbReference>
<dbReference type="Gene3D" id="1.10.10.10">
    <property type="entry name" value="Winged helix-like DNA-binding domain superfamily/Winged helix DNA-binding domain"/>
    <property type="match status" value="2"/>
</dbReference>
<dbReference type="SMART" id="SM00344">
    <property type="entry name" value="HTH_ASNC"/>
    <property type="match status" value="2"/>
</dbReference>
<protein>
    <submittedName>
        <fullName evidence="5">DNA-binding Lrp family transcriptional regulator</fullName>
    </submittedName>
</protein>
<evidence type="ECO:0000313" key="6">
    <source>
        <dbReference type="Proteomes" id="UP001519332"/>
    </source>
</evidence>
<evidence type="ECO:0000256" key="1">
    <source>
        <dbReference type="ARBA" id="ARBA00023015"/>
    </source>
</evidence>
<reference evidence="5 6" key="1">
    <citation type="submission" date="2021-03" db="EMBL/GenBank/DDBJ databases">
        <title>Sequencing the genomes of 1000 actinobacteria strains.</title>
        <authorList>
            <person name="Klenk H.-P."/>
        </authorList>
    </citation>
    <scope>NUCLEOTIDE SEQUENCE [LARGE SCALE GENOMIC DNA]</scope>
    <source>
        <strain evidence="5 6">DSM 46670</strain>
    </source>
</reference>
<dbReference type="PANTHER" id="PTHR30154:SF34">
    <property type="entry name" value="TRANSCRIPTIONAL REGULATOR AZLB"/>
    <property type="match status" value="1"/>
</dbReference>
<name>A0ABS4TXV7_9PSEU</name>
<dbReference type="PROSITE" id="PS50956">
    <property type="entry name" value="HTH_ASNC_2"/>
    <property type="match status" value="1"/>
</dbReference>
<dbReference type="InterPro" id="IPR000485">
    <property type="entry name" value="AsnC-type_HTH_dom"/>
</dbReference>
<dbReference type="InterPro" id="IPR036390">
    <property type="entry name" value="WH_DNA-bd_sf"/>
</dbReference>
<keyword evidence="6" id="KW-1185">Reference proteome</keyword>
<feature type="domain" description="HTH asnC-type" evidence="4">
    <location>
        <begin position="152"/>
        <end position="212"/>
    </location>
</feature>
<organism evidence="5 6">
    <name type="scientific">Kibdelosporangium banguiense</name>
    <dbReference type="NCBI Taxonomy" id="1365924"/>
    <lineage>
        <taxon>Bacteria</taxon>
        <taxon>Bacillati</taxon>
        <taxon>Actinomycetota</taxon>
        <taxon>Actinomycetes</taxon>
        <taxon>Pseudonocardiales</taxon>
        <taxon>Pseudonocardiaceae</taxon>
        <taxon>Kibdelosporangium</taxon>
    </lineage>
</organism>
<dbReference type="InterPro" id="IPR019885">
    <property type="entry name" value="Tscrpt_reg_HTH_AsnC-type_CS"/>
</dbReference>
<dbReference type="InterPro" id="IPR019888">
    <property type="entry name" value="Tscrpt_reg_AsnC-like"/>
</dbReference>
<sequence length="299" mass="33138">MDHLTEHAVTILRRDGRASYIEIARRLNSDRTIIASRLAPLFQDGSLRVTAAVHPRFLGLNVLAHVSVRVMSSVDTVANELIDMSEPVFISETTGRFQLVLELHLAGLQELHDMIQRIRGVPRVTDVEVALYEHMIASFFLGEEPEGLARSIDPVDLAIIRELQEDGRLAYAELGRRVNVSTSTARSRVQSLLESGVMQIGAVHGRDAAGSDLVFGLGVVVRGSTDAVVDLLLTETGLELLARAVGRYSVIATVAFSRVADLQRLLLELREIDEVQFVDQWLHVRILREQYHHDAVQAG</sequence>
<dbReference type="Gene3D" id="3.30.70.920">
    <property type="match status" value="1"/>
</dbReference>
<dbReference type="PRINTS" id="PR00033">
    <property type="entry name" value="HTHASNC"/>
</dbReference>
<evidence type="ECO:0000256" key="3">
    <source>
        <dbReference type="ARBA" id="ARBA00023163"/>
    </source>
</evidence>
<dbReference type="PROSITE" id="PS00519">
    <property type="entry name" value="HTH_ASNC_1"/>
    <property type="match status" value="1"/>
</dbReference>
<dbReference type="InterPro" id="IPR036388">
    <property type="entry name" value="WH-like_DNA-bd_sf"/>
</dbReference>
<keyword evidence="2 5" id="KW-0238">DNA-binding</keyword>
<dbReference type="EMBL" id="JAGINW010000001">
    <property type="protein sequence ID" value="MBP2329212.1"/>
    <property type="molecule type" value="Genomic_DNA"/>
</dbReference>
<gene>
    <name evidence="5" type="ORF">JOF56_009597</name>
</gene>
<accession>A0ABS4TXV7</accession>
<dbReference type="InterPro" id="IPR011008">
    <property type="entry name" value="Dimeric_a/b-barrel"/>
</dbReference>
<comment type="caution">
    <text evidence="5">The sequence shown here is derived from an EMBL/GenBank/DDBJ whole genome shotgun (WGS) entry which is preliminary data.</text>
</comment>
<dbReference type="PANTHER" id="PTHR30154">
    <property type="entry name" value="LEUCINE-RESPONSIVE REGULATORY PROTEIN"/>
    <property type="match status" value="1"/>
</dbReference>
<dbReference type="SUPFAM" id="SSF46785">
    <property type="entry name" value="Winged helix' DNA-binding domain"/>
    <property type="match status" value="1"/>
</dbReference>
<dbReference type="RefSeq" id="WP_209646053.1">
    <property type="nucleotide sequence ID" value="NZ_JAGINW010000001.1"/>
</dbReference>
<keyword evidence="1" id="KW-0805">Transcription regulation</keyword>
<evidence type="ECO:0000259" key="4">
    <source>
        <dbReference type="PROSITE" id="PS50956"/>
    </source>
</evidence>
<evidence type="ECO:0000313" key="5">
    <source>
        <dbReference type="EMBL" id="MBP2329212.1"/>
    </source>
</evidence>
<dbReference type="GO" id="GO:0003677">
    <property type="term" value="F:DNA binding"/>
    <property type="evidence" value="ECO:0007669"/>
    <property type="project" value="UniProtKB-KW"/>
</dbReference>